<feature type="domain" description="Nudix hydrolase" evidence="3">
    <location>
        <begin position="16"/>
        <end position="144"/>
    </location>
</feature>
<dbReference type="InterPro" id="IPR020084">
    <property type="entry name" value="NUDIX_hydrolase_CS"/>
</dbReference>
<dbReference type="HOGENOM" id="CLU_126593_1_0_5"/>
<evidence type="ECO:0000313" key="5">
    <source>
        <dbReference type="Proteomes" id="UP000006833"/>
    </source>
</evidence>
<protein>
    <submittedName>
        <fullName evidence="4">NUDIX hydrolase</fullName>
    </submittedName>
</protein>
<dbReference type="InterPro" id="IPR000086">
    <property type="entry name" value="NUDIX_hydrolase_dom"/>
</dbReference>
<dbReference type="KEGG" id="dsh:Dshi_3486"/>
<dbReference type="EMBL" id="CP000830">
    <property type="protein sequence ID" value="ABV95219.1"/>
    <property type="molecule type" value="Genomic_DNA"/>
</dbReference>
<dbReference type="Proteomes" id="UP000006833">
    <property type="component" value="Chromosome"/>
</dbReference>
<dbReference type="RefSeq" id="WP_012180143.1">
    <property type="nucleotide sequence ID" value="NC_009952.1"/>
</dbReference>
<dbReference type="InterPro" id="IPR015797">
    <property type="entry name" value="NUDIX_hydrolase-like_dom_sf"/>
</dbReference>
<dbReference type="CDD" id="cd04684">
    <property type="entry name" value="NUDIX_Hydrolase"/>
    <property type="match status" value="1"/>
</dbReference>
<keyword evidence="2 4" id="KW-0378">Hydrolase</keyword>
<dbReference type="GO" id="GO:0016787">
    <property type="term" value="F:hydrolase activity"/>
    <property type="evidence" value="ECO:0007669"/>
    <property type="project" value="UniProtKB-KW"/>
</dbReference>
<gene>
    <name evidence="4" type="ordered locus">Dshi_3486</name>
</gene>
<dbReference type="AlphaFoldDB" id="A8LPF4"/>
<keyword evidence="5" id="KW-1185">Reference proteome</keyword>
<sequence length="150" mass="16837">MIRRYGEAVRAGQAYRRRPGAYALLVRGDQVLTTVQFGQETEIQLPGGGIDPGEAPLPALHREVLEETGWTMRLERKLGVFRRFTFMPEYRIWAEKLCHIYLGRPGLRVGPPLEENHLPLWLPISEAAQELASAGDRATVAAYGRSVGRI</sequence>
<dbReference type="OrthoDB" id="9816040at2"/>
<dbReference type="Pfam" id="PF00293">
    <property type="entry name" value="NUDIX"/>
    <property type="match status" value="1"/>
</dbReference>
<accession>A8LPF4</accession>
<dbReference type="STRING" id="398580.Dshi_3486"/>
<evidence type="ECO:0000259" key="3">
    <source>
        <dbReference type="PROSITE" id="PS51462"/>
    </source>
</evidence>
<comment type="cofactor">
    <cofactor evidence="1">
        <name>Mg(2+)</name>
        <dbReference type="ChEBI" id="CHEBI:18420"/>
    </cofactor>
</comment>
<proteinExistence type="predicted"/>
<dbReference type="PROSITE" id="PS51462">
    <property type="entry name" value="NUDIX"/>
    <property type="match status" value="1"/>
</dbReference>
<dbReference type="SUPFAM" id="SSF55811">
    <property type="entry name" value="Nudix"/>
    <property type="match status" value="1"/>
</dbReference>
<dbReference type="eggNOG" id="COG0494">
    <property type="taxonomic scope" value="Bacteria"/>
</dbReference>
<dbReference type="Gene3D" id="3.90.79.10">
    <property type="entry name" value="Nucleoside Triphosphate Pyrophosphohydrolase"/>
    <property type="match status" value="1"/>
</dbReference>
<reference evidence="5" key="1">
    <citation type="journal article" date="2010" name="ISME J.">
        <title>The complete genome sequence of the algal symbiont Dinoroseobacter shibae: a hitchhiker's guide to life in the sea.</title>
        <authorList>
            <person name="Wagner-Dobler I."/>
            <person name="Ballhausen B."/>
            <person name="Berger M."/>
            <person name="Brinkhoff T."/>
            <person name="Buchholz I."/>
            <person name="Bunk B."/>
            <person name="Cypionka H."/>
            <person name="Daniel R."/>
            <person name="Drepper T."/>
            <person name="Gerdts G."/>
            <person name="Hahnke S."/>
            <person name="Han C."/>
            <person name="Jahn D."/>
            <person name="Kalhoefer D."/>
            <person name="Kiss H."/>
            <person name="Klenk H.P."/>
            <person name="Kyrpides N."/>
            <person name="Liebl W."/>
            <person name="Liesegang H."/>
            <person name="Meincke L."/>
            <person name="Pati A."/>
            <person name="Petersen J."/>
            <person name="Piekarski T."/>
            <person name="Pommerenke C."/>
            <person name="Pradella S."/>
            <person name="Pukall R."/>
            <person name="Rabus R."/>
            <person name="Stackebrandt E."/>
            <person name="Thole S."/>
            <person name="Thompson L."/>
            <person name="Tielen P."/>
            <person name="Tomasch J."/>
            <person name="von Jan M."/>
            <person name="Wanphrut N."/>
            <person name="Wichels A."/>
            <person name="Zech H."/>
            <person name="Simon M."/>
        </authorList>
    </citation>
    <scope>NUCLEOTIDE SEQUENCE [LARGE SCALE GENOMIC DNA]</scope>
    <source>
        <strain evidence="5">DSM 16493 / NCIMB 14021 / DFL 12</strain>
    </source>
</reference>
<evidence type="ECO:0000256" key="2">
    <source>
        <dbReference type="ARBA" id="ARBA00022801"/>
    </source>
</evidence>
<dbReference type="PROSITE" id="PS00893">
    <property type="entry name" value="NUDIX_BOX"/>
    <property type="match status" value="1"/>
</dbReference>
<name>A8LPF4_DINSH</name>
<evidence type="ECO:0000256" key="1">
    <source>
        <dbReference type="ARBA" id="ARBA00001946"/>
    </source>
</evidence>
<evidence type="ECO:0000313" key="4">
    <source>
        <dbReference type="EMBL" id="ABV95219.1"/>
    </source>
</evidence>
<organism evidence="4 5">
    <name type="scientific">Dinoroseobacter shibae (strain DSM 16493 / NCIMB 14021 / DFL 12)</name>
    <dbReference type="NCBI Taxonomy" id="398580"/>
    <lineage>
        <taxon>Bacteria</taxon>
        <taxon>Pseudomonadati</taxon>
        <taxon>Pseudomonadota</taxon>
        <taxon>Alphaproteobacteria</taxon>
        <taxon>Rhodobacterales</taxon>
        <taxon>Roseobacteraceae</taxon>
        <taxon>Dinoroseobacter</taxon>
    </lineage>
</organism>